<dbReference type="EMBL" id="SAUZ01000004">
    <property type="protein sequence ID" value="RWR23017.1"/>
    <property type="molecule type" value="Genomic_DNA"/>
</dbReference>
<feature type="domain" description="Pyrrolo-quinoline quinone repeat" evidence="11">
    <location>
        <begin position="183"/>
        <end position="778"/>
    </location>
</feature>
<dbReference type="AlphaFoldDB" id="A0A443JR92"/>
<dbReference type="InterPro" id="IPR002372">
    <property type="entry name" value="PQQ_rpt_dom"/>
</dbReference>
<organism evidence="12 13">
    <name type="scientific">Paenirhodobacter populi</name>
    <dbReference type="NCBI Taxonomy" id="2306993"/>
    <lineage>
        <taxon>Bacteria</taxon>
        <taxon>Pseudomonadati</taxon>
        <taxon>Pseudomonadota</taxon>
        <taxon>Alphaproteobacteria</taxon>
        <taxon>Rhodobacterales</taxon>
        <taxon>Rhodobacter group</taxon>
        <taxon>Paenirhodobacter</taxon>
    </lineage>
</organism>
<dbReference type="PROSITE" id="PS00364">
    <property type="entry name" value="BACTERIAL_PQQ_2"/>
    <property type="match status" value="1"/>
</dbReference>
<evidence type="ECO:0000256" key="10">
    <source>
        <dbReference type="SAM" id="Phobius"/>
    </source>
</evidence>
<name>A0A443JR92_9RHOB</name>
<comment type="subcellular location">
    <subcellularLocation>
        <location evidence="2">Cell membrane</location>
        <topology evidence="2">Multi-pass membrane protein</topology>
    </subcellularLocation>
</comment>
<dbReference type="Gene3D" id="2.140.10.10">
    <property type="entry name" value="Quinoprotein alcohol dehydrogenase-like superfamily"/>
    <property type="match status" value="2"/>
</dbReference>
<evidence type="ECO:0000256" key="2">
    <source>
        <dbReference type="ARBA" id="ARBA00004651"/>
    </source>
</evidence>
<keyword evidence="9 10" id="KW-0472">Membrane</keyword>
<proteinExistence type="inferred from homology"/>
<dbReference type="EC" id="1.1.-.-" evidence="12"/>
<dbReference type="InterPro" id="IPR017511">
    <property type="entry name" value="PQQ_mDH"/>
</dbReference>
<dbReference type="NCBIfam" id="TIGR03074">
    <property type="entry name" value="PQQ_membr_DH"/>
    <property type="match status" value="1"/>
</dbReference>
<reference evidence="12 13" key="1">
    <citation type="submission" date="2019-01" db="EMBL/GenBank/DDBJ databases">
        <title>Sinorhodobacter populi sp. nov. isolated from the symptomatic bark tissue of Populus euramericana canker.</title>
        <authorList>
            <person name="Xu G."/>
        </authorList>
    </citation>
    <scope>NUCLEOTIDE SEQUENCE [LARGE SCALE GENOMIC DNA]</scope>
    <source>
        <strain evidence="12 13">SK2B-1</strain>
    </source>
</reference>
<dbReference type="InterPro" id="IPR018391">
    <property type="entry name" value="PQQ_b-propeller_rpt"/>
</dbReference>
<dbReference type="RefSeq" id="WP_128208001.1">
    <property type="nucleotide sequence ID" value="NZ_JBHRSO010000013.1"/>
</dbReference>
<keyword evidence="6" id="KW-0634">PQQ</keyword>
<keyword evidence="8 12" id="KW-0560">Oxidoreductase</keyword>
<evidence type="ECO:0000256" key="6">
    <source>
        <dbReference type="ARBA" id="ARBA00022891"/>
    </source>
</evidence>
<dbReference type="GO" id="GO:0005886">
    <property type="term" value="C:plasma membrane"/>
    <property type="evidence" value="ECO:0007669"/>
    <property type="project" value="UniProtKB-SubCell"/>
</dbReference>
<evidence type="ECO:0000256" key="4">
    <source>
        <dbReference type="ARBA" id="ARBA00022475"/>
    </source>
</evidence>
<keyword evidence="5 10" id="KW-0812">Transmembrane</keyword>
<dbReference type="CDD" id="cd10280">
    <property type="entry name" value="PQQ_mGDH"/>
    <property type="match status" value="1"/>
</dbReference>
<dbReference type="PANTHER" id="PTHR32303:SF4">
    <property type="entry name" value="QUINOPROTEIN GLUCOSE DEHYDROGENASE"/>
    <property type="match status" value="1"/>
</dbReference>
<feature type="transmembrane region" description="Helical" evidence="10">
    <location>
        <begin position="54"/>
        <end position="71"/>
    </location>
</feature>
<evidence type="ECO:0000256" key="8">
    <source>
        <dbReference type="ARBA" id="ARBA00023002"/>
    </source>
</evidence>
<accession>A0A443JR92</accession>
<evidence type="ECO:0000313" key="12">
    <source>
        <dbReference type="EMBL" id="RWR23017.1"/>
    </source>
</evidence>
<evidence type="ECO:0000256" key="9">
    <source>
        <dbReference type="ARBA" id="ARBA00023136"/>
    </source>
</evidence>
<dbReference type="SMART" id="SM00564">
    <property type="entry name" value="PQQ"/>
    <property type="match status" value="5"/>
</dbReference>
<evidence type="ECO:0000256" key="5">
    <source>
        <dbReference type="ARBA" id="ARBA00022692"/>
    </source>
</evidence>
<evidence type="ECO:0000256" key="1">
    <source>
        <dbReference type="ARBA" id="ARBA00001931"/>
    </source>
</evidence>
<protein>
    <submittedName>
        <fullName evidence="12">Membrane-bound PQQ-dependent dehydrogenase, glucose/quinate/shikimate family</fullName>
        <ecNumber evidence="12">1.1.-.-</ecNumber>
    </submittedName>
</protein>
<dbReference type="GO" id="GO:0008876">
    <property type="term" value="F:quinoprotein glucose dehydrogenase activity"/>
    <property type="evidence" value="ECO:0007669"/>
    <property type="project" value="TreeGrafter"/>
</dbReference>
<dbReference type="InterPro" id="IPR001479">
    <property type="entry name" value="Quinoprotein_DH_CS"/>
</dbReference>
<evidence type="ECO:0000313" key="13">
    <source>
        <dbReference type="Proteomes" id="UP000284476"/>
    </source>
</evidence>
<comment type="cofactor">
    <cofactor evidence="1">
        <name>pyrroloquinoline quinone</name>
        <dbReference type="ChEBI" id="CHEBI:58442"/>
    </cofactor>
</comment>
<comment type="similarity">
    <text evidence="3">Belongs to the bacterial PQQ dehydrogenase family.</text>
</comment>
<evidence type="ECO:0000259" key="11">
    <source>
        <dbReference type="Pfam" id="PF01011"/>
    </source>
</evidence>
<evidence type="ECO:0000256" key="3">
    <source>
        <dbReference type="ARBA" id="ARBA00008156"/>
    </source>
</evidence>
<keyword evidence="7 10" id="KW-1133">Transmembrane helix</keyword>
<keyword evidence="4" id="KW-1003">Cell membrane</keyword>
<dbReference type="Proteomes" id="UP000284476">
    <property type="component" value="Unassembled WGS sequence"/>
</dbReference>
<feature type="transmembrane region" description="Helical" evidence="10">
    <location>
        <begin position="136"/>
        <end position="161"/>
    </location>
</feature>
<feature type="transmembrane region" description="Helical" evidence="10">
    <location>
        <begin position="24"/>
        <end position="42"/>
    </location>
</feature>
<feature type="transmembrane region" description="Helical" evidence="10">
    <location>
        <begin position="78"/>
        <end position="94"/>
    </location>
</feature>
<comment type="caution">
    <text evidence="12">The sequence shown here is derived from an EMBL/GenBank/DDBJ whole genome shotgun (WGS) entry which is preliminary data.</text>
</comment>
<gene>
    <name evidence="12" type="ORF">D2T30_05150</name>
</gene>
<dbReference type="GO" id="GO:0030288">
    <property type="term" value="C:outer membrane-bounded periplasmic space"/>
    <property type="evidence" value="ECO:0007669"/>
    <property type="project" value="InterPro"/>
</dbReference>
<dbReference type="SUPFAM" id="SSF50998">
    <property type="entry name" value="Quinoprotein alcohol dehydrogenase-like"/>
    <property type="match status" value="1"/>
</dbReference>
<dbReference type="PANTHER" id="PTHR32303">
    <property type="entry name" value="QUINOPROTEIN ALCOHOL DEHYDROGENASE (CYTOCHROME C)"/>
    <property type="match status" value="1"/>
</dbReference>
<evidence type="ECO:0000256" key="7">
    <source>
        <dbReference type="ARBA" id="ARBA00022989"/>
    </source>
</evidence>
<dbReference type="GO" id="GO:0048038">
    <property type="term" value="F:quinone binding"/>
    <property type="evidence" value="ECO:0007669"/>
    <property type="project" value="InterPro"/>
</dbReference>
<dbReference type="Pfam" id="PF01011">
    <property type="entry name" value="PQQ"/>
    <property type="match status" value="1"/>
</dbReference>
<dbReference type="InterPro" id="IPR011047">
    <property type="entry name" value="Quinoprotein_ADH-like_sf"/>
</dbReference>
<feature type="transmembrane region" description="Helical" evidence="10">
    <location>
        <begin position="100"/>
        <end position="124"/>
    </location>
</feature>
<sequence length="803" mass="86671">MPSTSETSNPGAPLDRRISAGVKICAYVLSAILLIIGGYFIYGGVQLIALGGSLYYLLAGLALVFTAFLMFRADLRAVWLYAAFFAATLIWAIWESGLQFWPLAARLGMFAAIGLLIALITPSLPRARAFKRIKPISYGVAGITAIALVAAFASSFSPIWLVKPTYAPQVAADYDLSAEPDRWVGFGRTASGEQFAPYDQISRDNIGQLEVAWTFHTGDISGNGRENQNTPLQIGNTLYPCTPTNQVFAVRGDTGEQLWHFDPGVNPGNTAGWMRCRSLAYYEVPGLADDAPGKNRLYVTTGDMRLIALDAATGEPVPEFGENGTVFLAVGMGAVIPGFFNPTSGPLLAGNNLIVGGWVMDNQSTDEPSGVVRAFNAVTGDLAWAWDVGRPGQPNPPADGEFYTRSTPNMWATPSYDPDLNMVYLPTGNGTPDLFGGMRSEATNRVGSSVVAVDATTGEERWTFQLVHHDVWDLDLPSKPVLYDMPDGKGGRIPALIQAAKNGEIFVLDRRTGEPITEVEERAVPTNGVAGETLSPTQPYSVGMPSMRDSVLTEAKMWGITPIDQLNCRIQFKGLYYDGDYTPPQLEWYLQNPSWYGTTNWGGQAIDKRHDIMIVNDMRVMMKGRLLSREDEIARTAATGKASHSTGGVVPMEGTPYGAERGMVESFLGVPCSTPPFGTMGAIDMKTQTMLWHRSLGTPEQFGPLGIKTHLPVELGMPTLGGAVPTASGLVFFSATSDYYLRALDVMTGEVVWKSPLPVGGGSTPLVFLSPEDGRQYVVVTAHGSRAAPDYGDYIIAYALPKS</sequence>